<sequence length="72" mass="8694">KLLQNKLCVYYYDAVVYSNGAYIPVKQRENTHHLRLFVLYKIFAEYTQPGHILFTQYLKFAYKIPELEFDKV</sequence>
<protein>
    <submittedName>
        <fullName evidence="1">Uncharacterized protein</fullName>
    </submittedName>
</protein>
<dbReference type="InParanoid" id="A0A1X7VDC7"/>
<accession>A0A1X7VDC7</accession>
<dbReference type="AlphaFoldDB" id="A0A1X7VDC7"/>
<organism evidence="1">
    <name type="scientific">Amphimedon queenslandica</name>
    <name type="common">Sponge</name>
    <dbReference type="NCBI Taxonomy" id="400682"/>
    <lineage>
        <taxon>Eukaryota</taxon>
        <taxon>Metazoa</taxon>
        <taxon>Porifera</taxon>
        <taxon>Demospongiae</taxon>
        <taxon>Heteroscleromorpha</taxon>
        <taxon>Haplosclerida</taxon>
        <taxon>Niphatidae</taxon>
        <taxon>Amphimedon</taxon>
    </lineage>
</organism>
<name>A0A1X7VDC7_AMPQE</name>
<proteinExistence type="predicted"/>
<dbReference type="EnsemblMetazoa" id="Aqu2.1.37993_001">
    <property type="protein sequence ID" value="Aqu2.1.37993_001"/>
    <property type="gene ID" value="Aqu2.1.37993"/>
</dbReference>
<evidence type="ECO:0000313" key="1">
    <source>
        <dbReference type="EnsemblMetazoa" id="Aqu2.1.37993_001"/>
    </source>
</evidence>
<reference evidence="1" key="1">
    <citation type="submission" date="2017-05" db="UniProtKB">
        <authorList>
            <consortium name="EnsemblMetazoa"/>
        </authorList>
    </citation>
    <scope>IDENTIFICATION</scope>
</reference>